<comment type="caution">
    <text evidence="2">The sequence shown here is derived from an EMBL/GenBank/DDBJ whole genome shotgun (WGS) entry which is preliminary data.</text>
</comment>
<gene>
    <name evidence="2" type="ORF">E2562_028333</name>
</gene>
<name>A0A6G1FCX5_9ORYZ</name>
<evidence type="ECO:0000313" key="2">
    <source>
        <dbReference type="EMBL" id="KAF0934744.1"/>
    </source>
</evidence>
<proteinExistence type="predicted"/>
<evidence type="ECO:0000313" key="3">
    <source>
        <dbReference type="Proteomes" id="UP000479710"/>
    </source>
</evidence>
<organism evidence="2 3">
    <name type="scientific">Oryza meyeriana var. granulata</name>
    <dbReference type="NCBI Taxonomy" id="110450"/>
    <lineage>
        <taxon>Eukaryota</taxon>
        <taxon>Viridiplantae</taxon>
        <taxon>Streptophyta</taxon>
        <taxon>Embryophyta</taxon>
        <taxon>Tracheophyta</taxon>
        <taxon>Spermatophyta</taxon>
        <taxon>Magnoliopsida</taxon>
        <taxon>Liliopsida</taxon>
        <taxon>Poales</taxon>
        <taxon>Poaceae</taxon>
        <taxon>BOP clade</taxon>
        <taxon>Oryzoideae</taxon>
        <taxon>Oryzeae</taxon>
        <taxon>Oryzinae</taxon>
        <taxon>Oryza</taxon>
        <taxon>Oryza meyeriana</taxon>
    </lineage>
</organism>
<dbReference type="AlphaFoldDB" id="A0A6G1FCX5"/>
<keyword evidence="3" id="KW-1185">Reference proteome</keyword>
<dbReference type="EMBL" id="SPHZ02000001">
    <property type="protein sequence ID" value="KAF0934744.1"/>
    <property type="molecule type" value="Genomic_DNA"/>
</dbReference>
<feature type="region of interest" description="Disordered" evidence="1">
    <location>
        <begin position="1"/>
        <end position="51"/>
    </location>
</feature>
<protein>
    <submittedName>
        <fullName evidence="2">Uncharacterized protein</fullName>
    </submittedName>
</protein>
<evidence type="ECO:0000256" key="1">
    <source>
        <dbReference type="SAM" id="MobiDB-lite"/>
    </source>
</evidence>
<accession>A0A6G1FCX5</accession>
<reference evidence="2 3" key="1">
    <citation type="submission" date="2019-11" db="EMBL/GenBank/DDBJ databases">
        <title>Whole genome sequence of Oryza granulata.</title>
        <authorList>
            <person name="Li W."/>
        </authorList>
    </citation>
    <scope>NUCLEOTIDE SEQUENCE [LARGE SCALE GENOMIC DNA]</scope>
    <source>
        <strain evidence="3">cv. Menghai</strain>
        <tissue evidence="2">Leaf</tissue>
    </source>
</reference>
<sequence>MSEWPGESMRAPACHSSGKAQSHALAAAKRFGTSSSEDLDEDDLPPPRPSLRRTELFATNLVSLHHTELFVTDLVTLCRVELFASNLPMVARSA</sequence>
<dbReference type="Proteomes" id="UP000479710">
    <property type="component" value="Unassembled WGS sequence"/>
</dbReference>